<dbReference type="PANTHER" id="PTHR10996">
    <property type="entry name" value="2-HYDROXYACID DEHYDROGENASE-RELATED"/>
    <property type="match status" value="1"/>
</dbReference>
<evidence type="ECO:0000256" key="3">
    <source>
        <dbReference type="ARBA" id="ARBA00023027"/>
    </source>
</evidence>
<dbReference type="Proteomes" id="UP000294887">
    <property type="component" value="Unassembled WGS sequence"/>
</dbReference>
<dbReference type="GO" id="GO:0016618">
    <property type="term" value="F:hydroxypyruvate reductase [NAD(P)H] activity"/>
    <property type="evidence" value="ECO:0007669"/>
    <property type="project" value="TreeGrafter"/>
</dbReference>
<dbReference type="InterPro" id="IPR036291">
    <property type="entry name" value="NAD(P)-bd_dom_sf"/>
</dbReference>
<dbReference type="InterPro" id="IPR006139">
    <property type="entry name" value="D-isomer_2_OHA_DH_cat_dom"/>
</dbReference>
<dbReference type="Pfam" id="PF00389">
    <property type="entry name" value="2-Hacid_dh"/>
    <property type="match status" value="1"/>
</dbReference>
<reference evidence="7 8" key="1">
    <citation type="submission" date="2019-03" db="EMBL/GenBank/DDBJ databases">
        <title>Genomic Encyclopedia of Type Strains, Phase IV (KMG-IV): sequencing the most valuable type-strain genomes for metagenomic binning, comparative biology and taxonomic classification.</title>
        <authorList>
            <person name="Goeker M."/>
        </authorList>
    </citation>
    <scope>NUCLEOTIDE SEQUENCE [LARGE SCALE GENOMIC DNA]</scope>
    <source>
        <strain evidence="7 8">DSM 24830</strain>
    </source>
</reference>
<feature type="domain" description="D-isomer specific 2-hydroxyacid dehydrogenase catalytic" evidence="5">
    <location>
        <begin position="8"/>
        <end position="320"/>
    </location>
</feature>
<name>A0A4R1EZ11_9GAMM</name>
<dbReference type="PROSITE" id="PS00065">
    <property type="entry name" value="D_2_HYDROXYACID_DH_1"/>
    <property type="match status" value="1"/>
</dbReference>
<comment type="similarity">
    <text evidence="1 4">Belongs to the D-isomer specific 2-hydroxyacid dehydrogenase family.</text>
</comment>
<evidence type="ECO:0000256" key="1">
    <source>
        <dbReference type="ARBA" id="ARBA00005854"/>
    </source>
</evidence>
<dbReference type="SUPFAM" id="SSF51735">
    <property type="entry name" value="NAD(P)-binding Rossmann-fold domains"/>
    <property type="match status" value="1"/>
</dbReference>
<dbReference type="RefSeq" id="WP_207907008.1">
    <property type="nucleotide sequence ID" value="NZ_BAAAFU010000004.1"/>
</dbReference>
<protein>
    <submittedName>
        <fullName evidence="7">Lactate dehydrogenase-like 2-hydroxyacid dehydrogenase</fullName>
    </submittedName>
</protein>
<sequence>MMTNKPIVLVTRELPKAVEERLTRDFDARLNADDKIYSSEELIELAAGVTAIIPCHTEKLSAEVIQQLPDSVKAICSFSVGYDHIDLQAAKARNIIVTNTPDVLNDATAEISMLLLLGAARRAYEGENQIRTDSWADWGATFQLGKQVTGKKLGILGMGRVGQIMARRARGFDMEIHYFNRKRLAPELELGAIYHDSVEALLPHCEFLSIHCPATPETHHLINAERIALLPDNSVVINTARGAVVDDDALISALRSGKLFSAGLDVFNNEPNIDPRYKELDNTFLLPHIGSATEETRDQMGFRALDNLDAIIAGEEPKDRLI</sequence>
<evidence type="ECO:0000256" key="2">
    <source>
        <dbReference type="ARBA" id="ARBA00023002"/>
    </source>
</evidence>
<keyword evidence="8" id="KW-1185">Reference proteome</keyword>
<dbReference type="FunFam" id="3.40.50.720:FF:000203">
    <property type="entry name" value="D-3-phosphoglycerate dehydrogenase (SerA)"/>
    <property type="match status" value="1"/>
</dbReference>
<dbReference type="EMBL" id="SMFQ01000003">
    <property type="protein sequence ID" value="TCJ87107.1"/>
    <property type="molecule type" value="Genomic_DNA"/>
</dbReference>
<comment type="caution">
    <text evidence="7">The sequence shown here is derived from an EMBL/GenBank/DDBJ whole genome shotgun (WGS) entry which is preliminary data.</text>
</comment>
<keyword evidence="3" id="KW-0520">NAD</keyword>
<evidence type="ECO:0000313" key="8">
    <source>
        <dbReference type="Proteomes" id="UP000294887"/>
    </source>
</evidence>
<dbReference type="InterPro" id="IPR029753">
    <property type="entry name" value="D-isomer_DH_CS"/>
</dbReference>
<dbReference type="AlphaFoldDB" id="A0A4R1EZ11"/>
<dbReference type="CDD" id="cd05301">
    <property type="entry name" value="GDH"/>
    <property type="match status" value="1"/>
</dbReference>
<evidence type="ECO:0000256" key="4">
    <source>
        <dbReference type="RuleBase" id="RU003719"/>
    </source>
</evidence>
<dbReference type="GO" id="GO:0030267">
    <property type="term" value="F:glyoxylate reductase (NADPH) activity"/>
    <property type="evidence" value="ECO:0007669"/>
    <property type="project" value="TreeGrafter"/>
</dbReference>
<organism evidence="7 8">
    <name type="scientific">Cocleimonas flava</name>
    <dbReference type="NCBI Taxonomy" id="634765"/>
    <lineage>
        <taxon>Bacteria</taxon>
        <taxon>Pseudomonadati</taxon>
        <taxon>Pseudomonadota</taxon>
        <taxon>Gammaproteobacteria</taxon>
        <taxon>Thiotrichales</taxon>
        <taxon>Thiotrichaceae</taxon>
        <taxon>Cocleimonas</taxon>
    </lineage>
</organism>
<dbReference type="PROSITE" id="PS00671">
    <property type="entry name" value="D_2_HYDROXYACID_DH_3"/>
    <property type="match status" value="1"/>
</dbReference>
<dbReference type="GO" id="GO:0051287">
    <property type="term" value="F:NAD binding"/>
    <property type="evidence" value="ECO:0007669"/>
    <property type="project" value="InterPro"/>
</dbReference>
<dbReference type="Gene3D" id="3.40.50.720">
    <property type="entry name" value="NAD(P)-binding Rossmann-like Domain"/>
    <property type="match status" value="2"/>
</dbReference>
<dbReference type="PANTHER" id="PTHR10996:SF283">
    <property type="entry name" value="GLYOXYLATE_HYDROXYPYRUVATE REDUCTASE B"/>
    <property type="match status" value="1"/>
</dbReference>
<evidence type="ECO:0000313" key="7">
    <source>
        <dbReference type="EMBL" id="TCJ87107.1"/>
    </source>
</evidence>
<feature type="domain" description="D-isomer specific 2-hydroxyacid dehydrogenase NAD-binding" evidence="6">
    <location>
        <begin position="114"/>
        <end position="290"/>
    </location>
</feature>
<dbReference type="SUPFAM" id="SSF52283">
    <property type="entry name" value="Formate/glycerate dehydrogenase catalytic domain-like"/>
    <property type="match status" value="1"/>
</dbReference>
<gene>
    <name evidence="7" type="ORF">EV695_1609</name>
</gene>
<evidence type="ECO:0000259" key="6">
    <source>
        <dbReference type="Pfam" id="PF02826"/>
    </source>
</evidence>
<accession>A0A4R1EZ11</accession>
<dbReference type="GO" id="GO:0005829">
    <property type="term" value="C:cytosol"/>
    <property type="evidence" value="ECO:0007669"/>
    <property type="project" value="TreeGrafter"/>
</dbReference>
<proteinExistence type="inferred from homology"/>
<dbReference type="InterPro" id="IPR029752">
    <property type="entry name" value="D-isomer_DH_CS1"/>
</dbReference>
<dbReference type="Pfam" id="PF02826">
    <property type="entry name" value="2-Hacid_dh_C"/>
    <property type="match status" value="1"/>
</dbReference>
<keyword evidence="2 4" id="KW-0560">Oxidoreductase</keyword>
<evidence type="ECO:0000259" key="5">
    <source>
        <dbReference type="Pfam" id="PF00389"/>
    </source>
</evidence>
<dbReference type="InterPro" id="IPR050223">
    <property type="entry name" value="D-isomer_2-hydroxyacid_DH"/>
</dbReference>
<dbReference type="InterPro" id="IPR006140">
    <property type="entry name" value="D-isomer_DH_NAD-bd"/>
</dbReference>